<evidence type="ECO:0008006" key="2">
    <source>
        <dbReference type="Google" id="ProtNLM"/>
    </source>
</evidence>
<dbReference type="SUPFAM" id="SSF88723">
    <property type="entry name" value="PIN domain-like"/>
    <property type="match status" value="1"/>
</dbReference>
<protein>
    <recommendedName>
        <fullName evidence="2">Exonuclease</fullName>
    </recommendedName>
</protein>
<organism evidence="1">
    <name type="scientific">Virus NIOZ-UU157</name>
    <dbReference type="NCBI Taxonomy" id="2763269"/>
    <lineage>
        <taxon>Viruses</taxon>
    </lineage>
</organism>
<accession>A0A7S9SSH8</accession>
<dbReference type="InterPro" id="IPR029060">
    <property type="entry name" value="PIN-like_dom_sf"/>
</dbReference>
<dbReference type="GO" id="GO:0017108">
    <property type="term" value="F:5'-flap endonuclease activity"/>
    <property type="evidence" value="ECO:0007669"/>
    <property type="project" value="InterPro"/>
</dbReference>
<dbReference type="Gene3D" id="3.40.50.1010">
    <property type="entry name" value="5'-nuclease"/>
    <property type="match status" value="1"/>
</dbReference>
<dbReference type="PANTHER" id="PTHR42646:SF2">
    <property type="entry name" value="5'-3' EXONUCLEASE FAMILY PROTEIN"/>
    <property type="match status" value="1"/>
</dbReference>
<dbReference type="GO" id="GO:0033567">
    <property type="term" value="P:DNA replication, Okazaki fragment processing"/>
    <property type="evidence" value="ECO:0007669"/>
    <property type="project" value="InterPro"/>
</dbReference>
<sequence length="285" mass="32829">MITGVKTTDIQEVDIVVKEVKNCPLKYDSTERVLIIDADSIMYFATHFPEDSLMEFPTEEDRIEEAKYRTRSKLEEIHNNIEEFYNVQETFIFIGGRGNFRYKLYPDYKSNRKEKNPLIPIIAEYMLSDLNAIPSEGAEADDYVYNAVQLSEGNCVVAAIDKDVFYNCPDVPFYNYRSYRDTLGEFKSINKLESRLAIASQVVIGDSGDGIPGAYKVGKVWCKNNMHLGMTDYQFIKAILKGYLKANGGNFEEAKRQMRLYYSVLKLYTSEELINLNNGYRKNNN</sequence>
<gene>
    <name evidence="1" type="ORF">NIOZUU157_00325</name>
</gene>
<dbReference type="EMBL" id="MW030560">
    <property type="protein sequence ID" value="QPI16432.1"/>
    <property type="molecule type" value="Genomic_DNA"/>
</dbReference>
<name>A0A7S9SSH8_9VIRU</name>
<evidence type="ECO:0000313" key="1">
    <source>
        <dbReference type="EMBL" id="QPI16432.1"/>
    </source>
</evidence>
<proteinExistence type="predicted"/>
<reference evidence="1" key="1">
    <citation type="submission" date="2020-08" db="EMBL/GenBank/DDBJ databases">
        <title>Bridging the membrane lipid divide: bacteria of the FCB group superphylum have the potential to synthesize archaeal ether lipids.</title>
        <authorList>
            <person name="Villanueva L."/>
            <person name="von Meijenfeldt F.A.B."/>
            <person name="Westbye A.B."/>
            <person name="Yadav S."/>
            <person name="Hopmans E.C."/>
            <person name="Dutilh B.E."/>
            <person name="Sinninghe Damste J.S."/>
        </authorList>
    </citation>
    <scope>NUCLEOTIDE SEQUENCE</scope>
    <source>
        <strain evidence="1">NIOZ-UU157</strain>
    </source>
</reference>
<dbReference type="InterPro" id="IPR038969">
    <property type="entry name" value="FEN"/>
</dbReference>
<dbReference type="PANTHER" id="PTHR42646">
    <property type="entry name" value="FLAP ENDONUCLEASE XNI"/>
    <property type="match status" value="1"/>
</dbReference>